<evidence type="ECO:0000256" key="1">
    <source>
        <dbReference type="ARBA" id="ARBA00023002"/>
    </source>
</evidence>
<dbReference type="RefSeq" id="WP_146690109.1">
    <property type="nucleotide sequence ID" value="NZ_LT629750.1"/>
</dbReference>
<evidence type="ECO:0000313" key="3">
    <source>
        <dbReference type="Proteomes" id="UP000243904"/>
    </source>
</evidence>
<dbReference type="Gene3D" id="3.50.50.60">
    <property type="entry name" value="FAD/NAD(P)-binding domain"/>
    <property type="match status" value="2"/>
</dbReference>
<proteinExistence type="predicted"/>
<gene>
    <name evidence="2" type="ORF">SAMN05444158_6344</name>
</gene>
<dbReference type="Pfam" id="PF13738">
    <property type="entry name" value="Pyr_redox_3"/>
    <property type="match status" value="1"/>
</dbReference>
<dbReference type="AlphaFoldDB" id="A0A1H2APE5"/>
<reference evidence="3" key="1">
    <citation type="submission" date="2016-10" db="EMBL/GenBank/DDBJ databases">
        <authorList>
            <person name="Varghese N."/>
            <person name="Submissions S."/>
        </authorList>
    </citation>
    <scope>NUCLEOTIDE SEQUENCE [LARGE SCALE GENOMIC DNA]</scope>
    <source>
        <strain evidence="3">GAS369</strain>
    </source>
</reference>
<dbReference type="PRINTS" id="PR00368">
    <property type="entry name" value="FADPNR"/>
</dbReference>
<name>A0A1H2APE5_9BRAD</name>
<dbReference type="PRINTS" id="PR00411">
    <property type="entry name" value="PNDRDTASEI"/>
</dbReference>
<dbReference type="InterPro" id="IPR036188">
    <property type="entry name" value="FAD/NAD-bd_sf"/>
</dbReference>
<dbReference type="GO" id="GO:0050660">
    <property type="term" value="F:flavin adenine dinucleotide binding"/>
    <property type="evidence" value="ECO:0007669"/>
    <property type="project" value="TreeGrafter"/>
</dbReference>
<evidence type="ECO:0000313" key="2">
    <source>
        <dbReference type="EMBL" id="SDT47818.1"/>
    </source>
</evidence>
<organism evidence="2 3">
    <name type="scientific">Bradyrhizobium canariense</name>
    <dbReference type="NCBI Taxonomy" id="255045"/>
    <lineage>
        <taxon>Bacteria</taxon>
        <taxon>Pseudomonadati</taxon>
        <taxon>Pseudomonadota</taxon>
        <taxon>Alphaproteobacteria</taxon>
        <taxon>Hyphomicrobiales</taxon>
        <taxon>Nitrobacteraceae</taxon>
        <taxon>Bradyrhizobium</taxon>
    </lineage>
</organism>
<keyword evidence="1" id="KW-0560">Oxidoreductase</keyword>
<sequence>MTGSSIPSHASVVVIGGGQAGLAMSYQLKQSGIDHVILEKNQIAHSWKTQRWDAFCLVTPNWQCQLPGYPYQGSDPKGFMLRDEIVGYVEGYAKHISAPIREGVAVTRLKQDVGGGFALETSAGGITADAVVLAVSGYHVPNVPLMSARLDGPVTQLHSSAYRNPQSLPPGDVLVIGSGQSGCQIAEDLHLAGRKVHLAVGSAPRCPRVYRGRDAVEWLDDLGQYDLPVDQHNLKEKVRKNANHYLTGRDGGRDIDLRRFALEGMTLYGRLKDIQNGQLEFAGDLQNNLDNADRVYNGICGLIDNHIARNSIEAPASPHYEPVWQPTETIATLDPAKAGISTVIWTTGFRSDWSWVELPIFDGAGYPTHRRGVTSMDGVYVLGLPWLYTWGSGRFVGVGRDAEFVSKHIAASALPSKAAASAQPAFQPAENAA</sequence>
<dbReference type="PANTHER" id="PTHR43539">
    <property type="entry name" value="FLAVIN-BINDING MONOOXYGENASE-LIKE PROTEIN (AFU_ORTHOLOGUE AFUA_4G09220)"/>
    <property type="match status" value="1"/>
</dbReference>
<dbReference type="EMBL" id="LT629750">
    <property type="protein sequence ID" value="SDT47818.1"/>
    <property type="molecule type" value="Genomic_DNA"/>
</dbReference>
<accession>A0A1H2APE5</accession>
<dbReference type="GO" id="GO:0004497">
    <property type="term" value="F:monooxygenase activity"/>
    <property type="evidence" value="ECO:0007669"/>
    <property type="project" value="TreeGrafter"/>
</dbReference>
<dbReference type="SUPFAM" id="SSF51905">
    <property type="entry name" value="FAD/NAD(P)-binding domain"/>
    <property type="match status" value="2"/>
</dbReference>
<dbReference type="NCBIfam" id="TIGR04046">
    <property type="entry name" value="MSMEG_0569_nitr"/>
    <property type="match status" value="1"/>
</dbReference>
<keyword evidence="3" id="KW-1185">Reference proteome</keyword>
<dbReference type="Proteomes" id="UP000243904">
    <property type="component" value="Chromosome I"/>
</dbReference>
<dbReference type="InterPro" id="IPR050982">
    <property type="entry name" value="Auxin_biosynth/cation_transpt"/>
</dbReference>
<protein>
    <submittedName>
        <fullName evidence="2">Putative flavoprotein involved in K+ transport</fullName>
    </submittedName>
</protein>
<dbReference type="PANTHER" id="PTHR43539:SF78">
    <property type="entry name" value="FLAVIN-CONTAINING MONOOXYGENASE"/>
    <property type="match status" value="1"/>
</dbReference>
<dbReference type="InterPro" id="IPR024000">
    <property type="entry name" value="CHP04046_FMN-dependent"/>
</dbReference>